<dbReference type="GO" id="GO:0050211">
    <property type="term" value="F:procollagen galactosyltransferase activity"/>
    <property type="evidence" value="ECO:0007669"/>
    <property type="project" value="TreeGrafter"/>
</dbReference>
<evidence type="ECO:0000313" key="7">
    <source>
        <dbReference type="RefSeq" id="XP_030371927.1"/>
    </source>
</evidence>
<evidence type="ECO:0000256" key="2">
    <source>
        <dbReference type="ARBA" id="ARBA00022676"/>
    </source>
</evidence>
<keyword evidence="3" id="KW-0808">Transferase</keyword>
<dbReference type="SUPFAM" id="SSF53448">
    <property type="entry name" value="Nucleotide-diphospho-sugar transferases"/>
    <property type="match status" value="1"/>
</dbReference>
<reference evidence="7" key="1">
    <citation type="submission" date="2025-08" db="UniProtKB">
        <authorList>
            <consortium name="RefSeq"/>
        </authorList>
    </citation>
    <scope>IDENTIFICATION</scope>
    <source>
        <strain evidence="7">11010-0011.00</strain>
        <tissue evidence="7">Whole body</tissue>
    </source>
</reference>
<dbReference type="AlphaFoldDB" id="A0A6J2TAE0"/>
<comment type="similarity">
    <text evidence="1">Belongs to the glycosyltransferase 25 family.</text>
</comment>
<evidence type="ECO:0000259" key="5">
    <source>
        <dbReference type="Pfam" id="PF01755"/>
    </source>
</evidence>
<evidence type="ECO:0000256" key="1">
    <source>
        <dbReference type="ARBA" id="ARBA00006721"/>
    </source>
</evidence>
<sequence length="640" mass="73556">MRVIVVLLLICALSTGSLTVQGYEDDPRSKLPADLDYQPPTVLITVLVRNKGHVLPYFLSYLEKLDYPKERISLWLRCDHSTDNSIEVLQQWLEHSSDLYHSVNYDLDNVTSSYRNESSPNDWPVSRFKHVIELKEQAMAYAQSIWADFIFFLDVDVLLTAPQALKSLTSLRLPIVAPMLLSEGLYSNFWCGMTSDYYYQRTDEYKEIYYVKKEGVFEVPMVHTAVLVDMNYKGARYLTFDRKKLMEMQKYHSEWSQAEQKHVRPYNGPVDDIIVFAISANSSGIPLFVSNQIPFGYVLQPLETSDTIDQDIQQIVNIKANMVHDLGAVPPVLDYLQPYLYKPEKTKLTLDHIYMINLERRPERRQKMENLFAELALDVEHFSAVDGKALNADIVKDMGITILPGYEDPYHHRAMTMGEIGCFLSHYKIWQKIVELEQKEVLILEDDIRFEPYLRSNAVRVLEQARSVVEYDLIYFGRKRLKENEARVDRADNLVHAGYSYWTLGYVISLQGARKLLAAKPLEKLIPVDEFLPVMFDRHPNQTWSSAFKDRNLIAFSAAPLLLYPTHYTGETGYISDTEDSVEVTAAAESVVGGARLKSDREQIFANDENILEKELQLRESSSNSLPNVAGSIAKNHQEL</sequence>
<dbReference type="InterPro" id="IPR029044">
    <property type="entry name" value="Nucleotide-diphossugar_trans"/>
</dbReference>
<keyword evidence="4" id="KW-0732">Signal</keyword>
<organism evidence="6 7">
    <name type="scientific">Drosophila lebanonensis</name>
    <name type="common">Fruit fly</name>
    <name type="synonym">Scaptodrosophila lebanonensis</name>
    <dbReference type="NCBI Taxonomy" id="7225"/>
    <lineage>
        <taxon>Eukaryota</taxon>
        <taxon>Metazoa</taxon>
        <taxon>Ecdysozoa</taxon>
        <taxon>Arthropoda</taxon>
        <taxon>Hexapoda</taxon>
        <taxon>Insecta</taxon>
        <taxon>Pterygota</taxon>
        <taxon>Neoptera</taxon>
        <taxon>Endopterygota</taxon>
        <taxon>Diptera</taxon>
        <taxon>Brachycera</taxon>
        <taxon>Muscomorpha</taxon>
        <taxon>Ephydroidea</taxon>
        <taxon>Drosophilidae</taxon>
        <taxon>Scaptodrosophila</taxon>
    </lineage>
</organism>
<evidence type="ECO:0000313" key="6">
    <source>
        <dbReference type="Proteomes" id="UP000504634"/>
    </source>
</evidence>
<dbReference type="Proteomes" id="UP000504634">
    <property type="component" value="Unplaced"/>
</dbReference>
<evidence type="ECO:0000256" key="3">
    <source>
        <dbReference type="ARBA" id="ARBA00022679"/>
    </source>
</evidence>
<dbReference type="CDD" id="cd06532">
    <property type="entry name" value="Glyco_transf_25"/>
    <property type="match status" value="1"/>
</dbReference>
<dbReference type="RefSeq" id="XP_030371927.1">
    <property type="nucleotide sequence ID" value="XM_030516067.1"/>
</dbReference>
<feature type="signal peptide" evidence="4">
    <location>
        <begin position="1"/>
        <end position="19"/>
    </location>
</feature>
<proteinExistence type="inferred from homology"/>
<accession>A0A6J2TAE0</accession>
<dbReference type="Pfam" id="PF01755">
    <property type="entry name" value="Glyco_transf_25"/>
    <property type="match status" value="1"/>
</dbReference>
<protein>
    <submittedName>
        <fullName evidence="7">Glycosyltransferase 25 family member</fullName>
    </submittedName>
</protein>
<name>A0A6J2TAE0_DROLE</name>
<dbReference type="PANTHER" id="PTHR10730">
    <property type="entry name" value="PROCOLLAGEN-LYSINE,2-OXOGLUTARATE 5-DIOXYGENASE/GLYCOSYLTRANSFERASE 25 FAMILY MEMBER"/>
    <property type="match status" value="1"/>
</dbReference>
<keyword evidence="2" id="KW-0328">Glycosyltransferase</keyword>
<dbReference type="InterPro" id="IPR002654">
    <property type="entry name" value="Glyco_trans_25"/>
</dbReference>
<dbReference type="PANTHER" id="PTHR10730:SF53">
    <property type="entry name" value="GLYCOSYLTRANSFERASE 25 FAMILY MEMBER"/>
    <property type="match status" value="1"/>
</dbReference>
<feature type="chain" id="PRO_5027046560" evidence="4">
    <location>
        <begin position="20"/>
        <end position="640"/>
    </location>
</feature>
<keyword evidence="6" id="KW-1185">Reference proteome</keyword>
<gene>
    <name evidence="7" type="primary">LOC115622179</name>
</gene>
<feature type="domain" description="Glycosyl transferase family 25" evidence="5">
    <location>
        <begin position="352"/>
        <end position="531"/>
    </location>
</feature>
<dbReference type="OrthoDB" id="47375at2759"/>
<dbReference type="Gene3D" id="3.90.550.10">
    <property type="entry name" value="Spore Coat Polysaccharide Biosynthesis Protein SpsA, Chain A"/>
    <property type="match status" value="1"/>
</dbReference>
<dbReference type="GeneID" id="115622179"/>
<dbReference type="InterPro" id="IPR050757">
    <property type="entry name" value="Collagen_mod_GT25"/>
</dbReference>
<evidence type="ECO:0000256" key="4">
    <source>
        <dbReference type="SAM" id="SignalP"/>
    </source>
</evidence>